<accession>A0A448NAE6</accession>
<dbReference type="Proteomes" id="UP000281170">
    <property type="component" value="Plasmid 9"/>
</dbReference>
<dbReference type="AlphaFoldDB" id="A0A448NAE6"/>
<reference evidence="1 2" key="1">
    <citation type="submission" date="2018-12" db="EMBL/GenBank/DDBJ databases">
        <authorList>
            <consortium name="Pathogen Informatics"/>
        </authorList>
    </citation>
    <scope>NUCLEOTIDE SEQUENCE [LARGE SCALE GENOMIC DNA]</scope>
    <source>
        <strain evidence="1 2">NCTC12735</strain>
        <plasmid evidence="2">9</plasmid>
    </source>
</reference>
<dbReference type="KEGG" id="ladl:NCTC12735_00460"/>
<dbReference type="EMBL" id="LR134418">
    <property type="protein sequence ID" value="VEH84840.1"/>
    <property type="molecule type" value="Genomic_DNA"/>
</dbReference>
<name>A0A448NAE6_9GAMM</name>
<geneLocation type="plasmid" evidence="1 2">
    <name>9</name>
</geneLocation>
<proteinExistence type="predicted"/>
<protein>
    <submittedName>
        <fullName evidence="1">Uncharacterized protein</fullName>
    </submittedName>
</protein>
<organism evidence="1 2">
    <name type="scientific">Legionella adelaidensis</name>
    <dbReference type="NCBI Taxonomy" id="45056"/>
    <lineage>
        <taxon>Bacteria</taxon>
        <taxon>Pseudomonadati</taxon>
        <taxon>Pseudomonadota</taxon>
        <taxon>Gammaproteobacteria</taxon>
        <taxon>Legionellales</taxon>
        <taxon>Legionellaceae</taxon>
        <taxon>Legionella</taxon>
    </lineage>
</organism>
<evidence type="ECO:0000313" key="1">
    <source>
        <dbReference type="EMBL" id="VEH84840.1"/>
    </source>
</evidence>
<keyword evidence="1" id="KW-0614">Plasmid</keyword>
<evidence type="ECO:0000313" key="2">
    <source>
        <dbReference type="Proteomes" id="UP000281170"/>
    </source>
</evidence>
<sequence length="58" mass="6558">MTKIKTIGLKCTDIRDMNESKSWLEADVEFIEELILPRFNGDCSLKIYPAHSNSNGAL</sequence>
<gene>
    <name evidence="1" type="ORF">NCTC12735_00460</name>
</gene>